<reference evidence="7" key="2">
    <citation type="submission" date="2020-09" db="EMBL/GenBank/DDBJ databases">
        <authorList>
            <person name="Sun Q."/>
            <person name="Zhou Y."/>
        </authorList>
    </citation>
    <scope>NUCLEOTIDE SEQUENCE</scope>
    <source>
        <strain evidence="7">CGMCC 1.7081</strain>
    </source>
</reference>
<comment type="caution">
    <text evidence="7">The sequence shown here is derived from an EMBL/GenBank/DDBJ whole genome shotgun (WGS) entry which is preliminary data.</text>
</comment>
<feature type="transmembrane region" description="Helical" evidence="6">
    <location>
        <begin position="513"/>
        <end position="535"/>
    </location>
</feature>
<keyword evidence="3 6" id="KW-0812">Transmembrane</keyword>
<dbReference type="PANTHER" id="PTHR31585">
    <property type="entry name" value="FOLATE-BIOPTERIN TRANSPORTER 1, CHLOROPLASTIC"/>
    <property type="match status" value="1"/>
</dbReference>
<evidence type="ECO:0000256" key="4">
    <source>
        <dbReference type="ARBA" id="ARBA00022989"/>
    </source>
</evidence>
<feature type="transmembrane region" description="Helical" evidence="6">
    <location>
        <begin position="31"/>
        <end position="51"/>
    </location>
</feature>
<feature type="transmembrane region" description="Helical" evidence="6">
    <location>
        <begin position="388"/>
        <end position="409"/>
    </location>
</feature>
<feature type="transmembrane region" description="Helical" evidence="6">
    <location>
        <begin position="294"/>
        <end position="311"/>
    </location>
</feature>
<sequence>MIRLWAGLRGWFDAVVLDLARQMRWSFLPPLMVYFAYGASGITSVVGTFFVKDYLDVSAVFLAGLGFWVGLPWALKMPMGHLVDLLWRWKWLLVFFGAGLIAASFAIMYGLATRVDWMPGVMPVTAWFVLASLLSPTGYVLQDAVADALSVEAVPKVDESGHPLEETTVRALHTTMQTLGRVALIGALSAVAALNITLFAGIEDLPDSAKGAVYGRIYLIGLAIPVISVSGVLLAKWQQNRQIAALIRRGQSRTEAEAHFAPEGGETKPNWAYFIGGGLFIAISITLGLSDLPYAQEMIFAGSLAIVLYLMRQLLAVLEPAKARALVGTAIIIFVFRATPLPGAGATWFTIDELDFDPQFLAVLSLITSVLTLVGMFVLRPLMANHTIVYIVVLLSLAAGLLSLPNIGLYYGIQNWTAPLTGGLVDARFIAILDTAMESPLGQVAMIPMLAWIARNAPDNLKATFFAVMASFTNLALSASSLGTKYLNQVFTVTRQVKAPDGSPQVPADYSQLGLLLIVVAVIGTVVPLIVVELVQRSRLRSND</sequence>
<dbReference type="RefSeq" id="WP_028092112.1">
    <property type="nucleotide sequence ID" value="NZ_BNAP01000001.1"/>
</dbReference>
<evidence type="ECO:0000313" key="7">
    <source>
        <dbReference type="EMBL" id="GHG80479.1"/>
    </source>
</evidence>
<dbReference type="AlphaFoldDB" id="A0A8J3H548"/>
<protein>
    <recommendedName>
        <fullName evidence="9">BT1 family protein</fullName>
    </recommendedName>
</protein>
<evidence type="ECO:0008006" key="9">
    <source>
        <dbReference type="Google" id="ProtNLM"/>
    </source>
</evidence>
<evidence type="ECO:0000256" key="3">
    <source>
        <dbReference type="ARBA" id="ARBA00022692"/>
    </source>
</evidence>
<keyword evidence="2" id="KW-0813">Transport</keyword>
<keyword evidence="8" id="KW-1185">Reference proteome</keyword>
<accession>A0A8J3H548</accession>
<name>A0A8J3H548_9RHOB</name>
<dbReference type="InterPro" id="IPR039309">
    <property type="entry name" value="BT1"/>
</dbReference>
<feature type="transmembrane region" description="Helical" evidence="6">
    <location>
        <begin position="91"/>
        <end position="112"/>
    </location>
</feature>
<feature type="transmembrane region" description="Helical" evidence="6">
    <location>
        <begin position="271"/>
        <end position="288"/>
    </location>
</feature>
<feature type="transmembrane region" description="Helical" evidence="6">
    <location>
        <begin position="57"/>
        <end position="75"/>
    </location>
</feature>
<evidence type="ECO:0000256" key="6">
    <source>
        <dbReference type="SAM" id="Phobius"/>
    </source>
</evidence>
<organism evidence="7 8">
    <name type="scientific">Pseudodonghicola xiamenensis</name>
    <dbReference type="NCBI Taxonomy" id="337702"/>
    <lineage>
        <taxon>Bacteria</taxon>
        <taxon>Pseudomonadati</taxon>
        <taxon>Pseudomonadota</taxon>
        <taxon>Alphaproteobacteria</taxon>
        <taxon>Rhodobacterales</taxon>
        <taxon>Paracoccaceae</taxon>
        <taxon>Pseudodonghicola</taxon>
    </lineage>
</organism>
<proteinExistence type="predicted"/>
<dbReference type="Pfam" id="PF03092">
    <property type="entry name" value="BT1"/>
    <property type="match status" value="1"/>
</dbReference>
<evidence type="ECO:0000256" key="2">
    <source>
        <dbReference type="ARBA" id="ARBA00022448"/>
    </source>
</evidence>
<feature type="transmembrane region" description="Helical" evidence="6">
    <location>
        <begin position="360"/>
        <end position="379"/>
    </location>
</feature>
<gene>
    <name evidence="7" type="ORF">GCM10010961_03650</name>
</gene>
<dbReference type="Proteomes" id="UP000611500">
    <property type="component" value="Unassembled WGS sequence"/>
</dbReference>
<comment type="subcellular location">
    <subcellularLocation>
        <location evidence="1">Membrane</location>
        <topology evidence="1">Multi-pass membrane protein</topology>
    </subcellularLocation>
</comment>
<feature type="transmembrane region" description="Helical" evidence="6">
    <location>
        <begin position="214"/>
        <end position="235"/>
    </location>
</feature>
<evidence type="ECO:0000313" key="8">
    <source>
        <dbReference type="Proteomes" id="UP000611500"/>
    </source>
</evidence>
<dbReference type="EMBL" id="BNAP01000001">
    <property type="protein sequence ID" value="GHG80479.1"/>
    <property type="molecule type" value="Genomic_DNA"/>
</dbReference>
<evidence type="ECO:0000256" key="5">
    <source>
        <dbReference type="ARBA" id="ARBA00023136"/>
    </source>
</evidence>
<feature type="transmembrane region" description="Helical" evidence="6">
    <location>
        <begin position="182"/>
        <end position="202"/>
    </location>
</feature>
<keyword evidence="4 6" id="KW-1133">Transmembrane helix</keyword>
<keyword evidence="5 6" id="KW-0472">Membrane</keyword>
<reference evidence="7" key="1">
    <citation type="journal article" date="2014" name="Int. J. Syst. Evol. Microbiol.">
        <title>Complete genome sequence of Corynebacterium casei LMG S-19264T (=DSM 44701T), isolated from a smear-ripened cheese.</title>
        <authorList>
            <consortium name="US DOE Joint Genome Institute (JGI-PGF)"/>
            <person name="Walter F."/>
            <person name="Albersmeier A."/>
            <person name="Kalinowski J."/>
            <person name="Ruckert C."/>
        </authorList>
    </citation>
    <scope>NUCLEOTIDE SEQUENCE</scope>
    <source>
        <strain evidence="7">CGMCC 1.7081</strain>
    </source>
</reference>
<dbReference type="GO" id="GO:0016020">
    <property type="term" value="C:membrane"/>
    <property type="evidence" value="ECO:0007669"/>
    <property type="project" value="UniProtKB-SubCell"/>
</dbReference>
<dbReference type="PANTHER" id="PTHR31585:SF5">
    <property type="entry name" value="RNA-BINDING S4 DOMAIN-CONTAINING PROTEIN"/>
    <property type="match status" value="1"/>
</dbReference>
<evidence type="ECO:0000256" key="1">
    <source>
        <dbReference type="ARBA" id="ARBA00004141"/>
    </source>
</evidence>
<feature type="transmembrane region" description="Helical" evidence="6">
    <location>
        <begin position="323"/>
        <end position="340"/>
    </location>
</feature>